<accession>A0A1T1HC46</accession>
<dbReference type="InterPro" id="IPR057666">
    <property type="entry name" value="DrpA_SLOG"/>
</dbReference>
<dbReference type="SUPFAM" id="SSF102405">
    <property type="entry name" value="MCP/YpsA-like"/>
    <property type="match status" value="1"/>
</dbReference>
<evidence type="ECO:0000313" key="4">
    <source>
        <dbReference type="EMBL" id="OOV87444.1"/>
    </source>
</evidence>
<protein>
    <submittedName>
        <fullName evidence="4">DNA protecting protein DprA</fullName>
    </submittedName>
</protein>
<reference evidence="4" key="1">
    <citation type="submission" date="2017-02" db="EMBL/GenBank/DDBJ databases">
        <title>Draft Genome Sequence of the Salt Water Bacterium Oceanospirillum linum ATCC 11336.</title>
        <authorList>
            <person name="Trachtenberg A.M."/>
            <person name="Carney J.G."/>
            <person name="Linnane J.D."/>
            <person name="Rheaume B.A."/>
            <person name="Pitts N.L."/>
            <person name="Mykles D.L."/>
            <person name="Maclea K.S."/>
        </authorList>
    </citation>
    <scope>NUCLEOTIDE SEQUENCE [LARGE SCALE GENOMIC DNA]</scope>
    <source>
        <strain evidence="4">ATCC 11336</strain>
    </source>
</reference>
<proteinExistence type="inferred from homology"/>
<comment type="similarity">
    <text evidence="1">Belongs to the DprA/Smf family.</text>
</comment>
<dbReference type="Pfam" id="PF17782">
    <property type="entry name" value="WHD_DprA"/>
    <property type="match status" value="1"/>
</dbReference>
<evidence type="ECO:0000259" key="2">
    <source>
        <dbReference type="Pfam" id="PF02481"/>
    </source>
</evidence>
<feature type="domain" description="DprA winged helix" evidence="3">
    <location>
        <begin position="353"/>
        <end position="407"/>
    </location>
</feature>
<evidence type="ECO:0000313" key="5">
    <source>
        <dbReference type="Proteomes" id="UP000190064"/>
    </source>
</evidence>
<sequence length="412" mass="44378">MQPDIQTRLRFLALSSLKGLGPAGLRDLLAFAEQEGVGCGGDAFWLLVLNLLQKQQRISTDELHTFEQRISDPFSDGLVWPERDGVLEWLQGHPSRQLLALGQSSYPYLLSEISDPPLLLYLQGDAELLHKPQLAIVGARRPTAIGLSDARAFAGALTELGWAITSGLAEGIDAAAHQGALQANGKTLAVLGTGIDRCYPARHKSLQQAVANAGLLVSEYPLGTPPRGPNFPRRNRIVSGLSVGLLVVEAALKSGSLISARLASEQGREVFAIPGSIHQAQSKGCHQLIKQGAKLTETVMDMHEELSHWLQSAAPMPVHSEPFGSAAVDPQRSLFSKAAASGNSSKRSEDRSPEEFASPEAYQIWQAVKAGAGNLDELVLHCQMEAPQISQHCLMLEMQGFLSQNAGRWQTA</sequence>
<dbReference type="EMBL" id="MTSD02000003">
    <property type="protein sequence ID" value="OOV87444.1"/>
    <property type="molecule type" value="Genomic_DNA"/>
</dbReference>
<dbReference type="NCBIfam" id="TIGR00732">
    <property type="entry name" value="dprA"/>
    <property type="match status" value="1"/>
</dbReference>
<organism evidence="4 5">
    <name type="scientific">Oceanospirillum linum</name>
    <dbReference type="NCBI Taxonomy" id="966"/>
    <lineage>
        <taxon>Bacteria</taxon>
        <taxon>Pseudomonadati</taxon>
        <taxon>Pseudomonadota</taxon>
        <taxon>Gammaproteobacteria</taxon>
        <taxon>Oceanospirillales</taxon>
        <taxon>Oceanospirillaceae</taxon>
        <taxon>Oceanospirillum</taxon>
    </lineage>
</organism>
<dbReference type="Gene3D" id="3.40.50.450">
    <property type="match status" value="1"/>
</dbReference>
<dbReference type="STRING" id="966.BTA35_0210520"/>
<dbReference type="GO" id="GO:0009294">
    <property type="term" value="P:DNA-mediated transformation"/>
    <property type="evidence" value="ECO:0007669"/>
    <property type="project" value="InterPro"/>
</dbReference>
<name>A0A1T1HC46_OCELI</name>
<dbReference type="AlphaFoldDB" id="A0A1T1HC46"/>
<gene>
    <name evidence="4" type="ORF">BTA35_0210520</name>
</gene>
<dbReference type="InterPro" id="IPR041614">
    <property type="entry name" value="DprA_WH"/>
</dbReference>
<evidence type="ECO:0000259" key="3">
    <source>
        <dbReference type="Pfam" id="PF17782"/>
    </source>
</evidence>
<dbReference type="Pfam" id="PF02481">
    <property type="entry name" value="DNA_processg_A"/>
    <property type="match status" value="1"/>
</dbReference>
<dbReference type="Proteomes" id="UP000190064">
    <property type="component" value="Unassembled WGS sequence"/>
</dbReference>
<evidence type="ECO:0000256" key="1">
    <source>
        <dbReference type="ARBA" id="ARBA00006525"/>
    </source>
</evidence>
<dbReference type="PANTHER" id="PTHR43022:SF1">
    <property type="entry name" value="PROTEIN SMF"/>
    <property type="match status" value="1"/>
</dbReference>
<feature type="domain" description="Smf/DprA SLOG" evidence="2">
    <location>
        <begin position="98"/>
        <end position="306"/>
    </location>
</feature>
<dbReference type="InterPro" id="IPR036388">
    <property type="entry name" value="WH-like_DNA-bd_sf"/>
</dbReference>
<dbReference type="PANTHER" id="PTHR43022">
    <property type="entry name" value="PROTEIN SMF"/>
    <property type="match status" value="1"/>
</dbReference>
<comment type="caution">
    <text evidence="4">The sequence shown here is derived from an EMBL/GenBank/DDBJ whole genome shotgun (WGS) entry which is preliminary data.</text>
</comment>
<keyword evidence="5" id="KW-1185">Reference proteome</keyword>
<dbReference type="InterPro" id="IPR003488">
    <property type="entry name" value="DprA"/>
</dbReference>
<dbReference type="Gene3D" id="1.10.10.10">
    <property type="entry name" value="Winged helix-like DNA-binding domain superfamily/Winged helix DNA-binding domain"/>
    <property type="match status" value="1"/>
</dbReference>